<dbReference type="SMART" id="SM00086">
    <property type="entry name" value="PAC"/>
    <property type="match status" value="3"/>
</dbReference>
<dbReference type="SUPFAM" id="SSF55785">
    <property type="entry name" value="PYP-like sensor domain (PAS domain)"/>
    <property type="match status" value="2"/>
</dbReference>
<dbReference type="InterPro" id="IPR001633">
    <property type="entry name" value="EAL_dom"/>
</dbReference>
<comment type="caution">
    <text evidence="6">The sequence shown here is derived from an EMBL/GenBank/DDBJ whole genome shotgun (WGS) entry which is preliminary data.</text>
</comment>
<dbReference type="PANTHER" id="PTHR44757:SF2">
    <property type="entry name" value="BIOFILM ARCHITECTURE MAINTENANCE PROTEIN MBAA"/>
    <property type="match status" value="1"/>
</dbReference>
<proteinExistence type="predicted"/>
<dbReference type="RefSeq" id="WP_110805520.1">
    <property type="nucleotide sequence ID" value="NZ_QJTK01000005.1"/>
</dbReference>
<dbReference type="InterPro" id="IPR000160">
    <property type="entry name" value="GGDEF_dom"/>
</dbReference>
<dbReference type="Proteomes" id="UP000247727">
    <property type="component" value="Unassembled WGS sequence"/>
</dbReference>
<accession>A0A318TZF9</accession>
<dbReference type="PROSITE" id="PS50112">
    <property type="entry name" value="PAS"/>
    <property type="match status" value="1"/>
</dbReference>
<feature type="domain" description="EAL" evidence="4">
    <location>
        <begin position="652"/>
        <end position="907"/>
    </location>
</feature>
<organism evidence="6 7">
    <name type="scientific">Rhodobacter viridis</name>
    <dbReference type="NCBI Taxonomy" id="1054202"/>
    <lineage>
        <taxon>Bacteria</taxon>
        <taxon>Pseudomonadati</taxon>
        <taxon>Pseudomonadota</taxon>
        <taxon>Alphaproteobacteria</taxon>
        <taxon>Rhodobacterales</taxon>
        <taxon>Rhodobacter group</taxon>
        <taxon>Rhodobacter</taxon>
    </lineage>
</organism>
<dbReference type="Pfam" id="PF08447">
    <property type="entry name" value="PAS_3"/>
    <property type="match status" value="1"/>
</dbReference>
<dbReference type="InterPro" id="IPR029787">
    <property type="entry name" value="Nucleotide_cyclase"/>
</dbReference>
<dbReference type="InterPro" id="IPR000014">
    <property type="entry name" value="PAS"/>
</dbReference>
<feature type="transmembrane region" description="Helical" evidence="1">
    <location>
        <begin position="49"/>
        <end position="66"/>
    </location>
</feature>
<dbReference type="AlphaFoldDB" id="A0A318TZF9"/>
<dbReference type="InterPro" id="IPR013655">
    <property type="entry name" value="PAS_fold_3"/>
</dbReference>
<dbReference type="CDD" id="cd00130">
    <property type="entry name" value="PAS"/>
    <property type="match status" value="1"/>
</dbReference>
<dbReference type="Pfam" id="PF08448">
    <property type="entry name" value="PAS_4"/>
    <property type="match status" value="1"/>
</dbReference>
<dbReference type="CDD" id="cd01948">
    <property type="entry name" value="EAL"/>
    <property type="match status" value="1"/>
</dbReference>
<feature type="transmembrane region" description="Helical" evidence="1">
    <location>
        <begin position="6"/>
        <end position="28"/>
    </location>
</feature>
<evidence type="ECO:0000313" key="7">
    <source>
        <dbReference type="Proteomes" id="UP000247727"/>
    </source>
</evidence>
<sequence length="917" mass="100233">MPARLVHHFTAFRVAAAYALVGALYILTSDHMLAAISGDYQQYQSYQTFKGWAFIAVTSFALWAVLRGTLSQLEQSLDAVSLAEDRLRGALDAAGGCDWETAIGPDGDLTIRASGFLARTVGFPEGVVMPASALRALIHPDDVESYDAHMALHREVFAGKLVAIPPQTHRIRGQSGEYRWIKVVTDVESSRRDPGGKLFGFALDVHEQQEAIRGLADVIAGGEVGTWRHDLRSNRLFVNDRWAAILGRKLEDLPAPLMIDDWRALVHPDDVVRLNTAQEPKFRSRDYFFTEEFRMRHADGHWVWILSRGRAVEVSESGEALVLSGVHVDISRRKDLEAELIAKSDFLQRLTETSVSGILAFDPSGVIVFANMEAEQILDVTGAGLVGRNHTALGRLYGARDRGTGTGFPFERVGRGGETLHDLRLTLPNADGSERVISVNAAPMESRGGPVQVVCSVSDITQRLNDERRLAQAAEEASHAATHDALTGLPNRESFRAQVAPAQARARGTGELLQQVFLSIDQFQQIKDRFGPQLGDRVICKVAERLEALREPDQLLARVGAEEFTFLRRCRIAEEPERATRALAAAFAKPFEIDGQPLYLSASMGLSLFPMDAQTPEEMWLNADLAMYEAKALGGNRAVPFTPKLRDRLAREAMIGQSLQRAIRDGAFALYLQPKVSLLEEGRLAGAEALVRCTDPALAGIGPDIFMPIAERSGLVRDIDLLMIDLVGAFLAELRGRGQHLGISINLSPESLRRVRFGDAVLAHLSAAQLGPEDVLFEITEGAVVDLNSDARDSIEALLVAGYELSADDFGTGYSSLSYLQKLQLKELKIDRSFVSRISLDDGASDAIVRATLAMAAALGLRTVAEGIDTPAQVVWLRQHGCDLGQGYHFGKPLPAKEFIATFLGPDGVRWSDVALG</sequence>
<dbReference type="InterPro" id="IPR035919">
    <property type="entry name" value="EAL_sf"/>
</dbReference>
<dbReference type="Gene3D" id="3.20.20.450">
    <property type="entry name" value="EAL domain"/>
    <property type="match status" value="1"/>
</dbReference>
<feature type="domain" description="PAC" evidence="3">
    <location>
        <begin position="289"/>
        <end position="342"/>
    </location>
</feature>
<dbReference type="PANTHER" id="PTHR44757">
    <property type="entry name" value="DIGUANYLATE CYCLASE DGCP"/>
    <property type="match status" value="1"/>
</dbReference>
<dbReference type="PROSITE" id="PS50883">
    <property type="entry name" value="EAL"/>
    <property type="match status" value="1"/>
</dbReference>
<dbReference type="SUPFAM" id="SSF141868">
    <property type="entry name" value="EAL domain-like"/>
    <property type="match status" value="1"/>
</dbReference>
<dbReference type="Pfam" id="PF00990">
    <property type="entry name" value="GGDEF"/>
    <property type="match status" value="1"/>
</dbReference>
<keyword evidence="1" id="KW-1133">Transmembrane helix</keyword>
<dbReference type="PROSITE" id="PS50887">
    <property type="entry name" value="GGDEF"/>
    <property type="match status" value="1"/>
</dbReference>
<dbReference type="EMBL" id="QJTK01000005">
    <property type="protein sequence ID" value="PYF10353.1"/>
    <property type="molecule type" value="Genomic_DNA"/>
</dbReference>
<evidence type="ECO:0000259" key="5">
    <source>
        <dbReference type="PROSITE" id="PS50887"/>
    </source>
</evidence>
<name>A0A318TZF9_9RHOB</name>
<dbReference type="InterPro" id="IPR043128">
    <property type="entry name" value="Rev_trsase/Diguanyl_cyclase"/>
</dbReference>
<dbReference type="InterPro" id="IPR013656">
    <property type="entry name" value="PAS_4"/>
</dbReference>
<dbReference type="SUPFAM" id="SSF55073">
    <property type="entry name" value="Nucleotide cyclase"/>
    <property type="match status" value="1"/>
</dbReference>
<dbReference type="Gene3D" id="3.30.70.270">
    <property type="match status" value="1"/>
</dbReference>
<dbReference type="InterPro" id="IPR000700">
    <property type="entry name" value="PAS-assoc_C"/>
</dbReference>
<dbReference type="SMART" id="SM00267">
    <property type="entry name" value="GGDEF"/>
    <property type="match status" value="1"/>
</dbReference>
<dbReference type="SMART" id="SM00052">
    <property type="entry name" value="EAL"/>
    <property type="match status" value="1"/>
</dbReference>
<dbReference type="InterPro" id="IPR001610">
    <property type="entry name" value="PAC"/>
</dbReference>
<dbReference type="Pfam" id="PF00563">
    <property type="entry name" value="EAL"/>
    <property type="match status" value="1"/>
</dbReference>
<dbReference type="OrthoDB" id="9801651at2"/>
<dbReference type="SMART" id="SM00091">
    <property type="entry name" value="PAS"/>
    <property type="match status" value="2"/>
</dbReference>
<dbReference type="NCBIfam" id="TIGR00254">
    <property type="entry name" value="GGDEF"/>
    <property type="match status" value="1"/>
</dbReference>
<feature type="domain" description="PAC" evidence="3">
    <location>
        <begin position="421"/>
        <end position="472"/>
    </location>
</feature>
<gene>
    <name evidence="6" type="ORF">C8J30_105163</name>
</gene>
<dbReference type="InterPro" id="IPR052155">
    <property type="entry name" value="Biofilm_reg_signaling"/>
</dbReference>
<keyword evidence="1" id="KW-0472">Membrane</keyword>
<feature type="domain" description="GGDEF" evidence="5">
    <location>
        <begin position="511"/>
        <end position="643"/>
    </location>
</feature>
<reference evidence="6 7" key="1">
    <citation type="submission" date="2018-06" db="EMBL/GenBank/DDBJ databases">
        <title>Genomic Encyclopedia of Type Strains, Phase III (KMG-III): the genomes of soil and plant-associated and newly described type strains.</title>
        <authorList>
            <person name="Whitman W."/>
        </authorList>
    </citation>
    <scope>NUCLEOTIDE SEQUENCE [LARGE SCALE GENOMIC DNA]</scope>
    <source>
        <strain evidence="6 7">JA737</strain>
    </source>
</reference>
<feature type="domain" description="PAS" evidence="2">
    <location>
        <begin position="343"/>
        <end position="389"/>
    </location>
</feature>
<dbReference type="NCBIfam" id="TIGR00229">
    <property type="entry name" value="sensory_box"/>
    <property type="match status" value="2"/>
</dbReference>
<evidence type="ECO:0000313" key="6">
    <source>
        <dbReference type="EMBL" id="PYF10353.1"/>
    </source>
</evidence>
<dbReference type="PROSITE" id="PS50113">
    <property type="entry name" value="PAC"/>
    <property type="match status" value="2"/>
</dbReference>
<evidence type="ECO:0000259" key="4">
    <source>
        <dbReference type="PROSITE" id="PS50883"/>
    </source>
</evidence>
<protein>
    <submittedName>
        <fullName evidence="6">PAS domain S-box-containing protein/diguanylate cyclase (GGDEF)-like protein</fullName>
    </submittedName>
</protein>
<evidence type="ECO:0000259" key="2">
    <source>
        <dbReference type="PROSITE" id="PS50112"/>
    </source>
</evidence>
<evidence type="ECO:0000256" key="1">
    <source>
        <dbReference type="SAM" id="Phobius"/>
    </source>
</evidence>
<keyword evidence="1" id="KW-0812">Transmembrane</keyword>
<keyword evidence="7" id="KW-1185">Reference proteome</keyword>
<dbReference type="Gene3D" id="3.30.450.20">
    <property type="entry name" value="PAS domain"/>
    <property type="match status" value="3"/>
</dbReference>
<evidence type="ECO:0000259" key="3">
    <source>
        <dbReference type="PROSITE" id="PS50113"/>
    </source>
</evidence>
<dbReference type="InterPro" id="IPR035965">
    <property type="entry name" value="PAS-like_dom_sf"/>
</dbReference>
<dbReference type="CDD" id="cd01949">
    <property type="entry name" value="GGDEF"/>
    <property type="match status" value="1"/>
</dbReference>